<dbReference type="InterPro" id="IPR011009">
    <property type="entry name" value="Kinase-like_dom_sf"/>
</dbReference>
<dbReference type="Gene3D" id="3.90.1200.10">
    <property type="match status" value="1"/>
</dbReference>
<accession>A0A9P4U3R4</accession>
<evidence type="ECO:0000313" key="2">
    <source>
        <dbReference type="EMBL" id="KAF2435293.1"/>
    </source>
</evidence>
<gene>
    <name evidence="2" type="ORF">EJ08DRAFT_625709</name>
</gene>
<dbReference type="EMBL" id="MU007013">
    <property type="protein sequence ID" value="KAF2435293.1"/>
    <property type="molecule type" value="Genomic_DNA"/>
</dbReference>
<organism evidence="2 3">
    <name type="scientific">Tothia fuscella</name>
    <dbReference type="NCBI Taxonomy" id="1048955"/>
    <lineage>
        <taxon>Eukaryota</taxon>
        <taxon>Fungi</taxon>
        <taxon>Dikarya</taxon>
        <taxon>Ascomycota</taxon>
        <taxon>Pezizomycotina</taxon>
        <taxon>Dothideomycetes</taxon>
        <taxon>Pleosporomycetidae</taxon>
        <taxon>Venturiales</taxon>
        <taxon>Cylindrosympodiaceae</taxon>
        <taxon>Tothia</taxon>
    </lineage>
</organism>
<dbReference type="OrthoDB" id="2906425at2759"/>
<proteinExistence type="predicted"/>
<dbReference type="Pfam" id="PF01636">
    <property type="entry name" value="APH"/>
    <property type="match status" value="1"/>
</dbReference>
<feature type="domain" description="Aminoglycoside phosphotransferase" evidence="1">
    <location>
        <begin position="63"/>
        <end position="324"/>
    </location>
</feature>
<dbReference type="InterPro" id="IPR051678">
    <property type="entry name" value="AGP_Transferase"/>
</dbReference>
<evidence type="ECO:0000313" key="3">
    <source>
        <dbReference type="Proteomes" id="UP000800235"/>
    </source>
</evidence>
<keyword evidence="3" id="KW-1185">Reference proteome</keyword>
<dbReference type="PANTHER" id="PTHR21310">
    <property type="entry name" value="AMINOGLYCOSIDE PHOSPHOTRANSFERASE-RELATED-RELATED"/>
    <property type="match status" value="1"/>
</dbReference>
<dbReference type="PANTHER" id="PTHR21310:SF13">
    <property type="entry name" value="AMINOGLYCOSIDE PHOSPHOTRANSFERASE DOMAIN-CONTAINING PROTEIN"/>
    <property type="match status" value="1"/>
</dbReference>
<dbReference type="Proteomes" id="UP000800235">
    <property type="component" value="Unassembled WGS sequence"/>
</dbReference>
<comment type="caution">
    <text evidence="2">The sequence shown here is derived from an EMBL/GenBank/DDBJ whole genome shotgun (WGS) entry which is preliminary data.</text>
</comment>
<name>A0A9P4U3R4_9PEZI</name>
<dbReference type="InterPro" id="IPR002575">
    <property type="entry name" value="Aminoglycoside_PTrfase"/>
</dbReference>
<reference evidence="2" key="1">
    <citation type="journal article" date="2020" name="Stud. Mycol.">
        <title>101 Dothideomycetes genomes: a test case for predicting lifestyles and emergence of pathogens.</title>
        <authorList>
            <person name="Haridas S."/>
            <person name="Albert R."/>
            <person name="Binder M."/>
            <person name="Bloem J."/>
            <person name="Labutti K."/>
            <person name="Salamov A."/>
            <person name="Andreopoulos B."/>
            <person name="Baker S."/>
            <person name="Barry K."/>
            <person name="Bills G."/>
            <person name="Bluhm B."/>
            <person name="Cannon C."/>
            <person name="Castanera R."/>
            <person name="Culley D."/>
            <person name="Daum C."/>
            <person name="Ezra D."/>
            <person name="Gonzalez J."/>
            <person name="Henrissat B."/>
            <person name="Kuo A."/>
            <person name="Liang C."/>
            <person name="Lipzen A."/>
            <person name="Lutzoni F."/>
            <person name="Magnuson J."/>
            <person name="Mondo S."/>
            <person name="Nolan M."/>
            <person name="Ohm R."/>
            <person name="Pangilinan J."/>
            <person name="Park H.-J."/>
            <person name="Ramirez L."/>
            <person name="Alfaro M."/>
            <person name="Sun H."/>
            <person name="Tritt A."/>
            <person name="Yoshinaga Y."/>
            <person name="Zwiers L.-H."/>
            <person name="Turgeon B."/>
            <person name="Goodwin S."/>
            <person name="Spatafora J."/>
            <person name="Crous P."/>
            <person name="Grigoriev I."/>
        </authorList>
    </citation>
    <scope>NUCLEOTIDE SEQUENCE</scope>
    <source>
        <strain evidence="2">CBS 130266</strain>
    </source>
</reference>
<dbReference type="SUPFAM" id="SSF56112">
    <property type="entry name" value="Protein kinase-like (PK-like)"/>
    <property type="match status" value="1"/>
</dbReference>
<sequence>MAETEETNANKDLVQHGLKWERDTFSLTPVWTVEPSVQCIEDICNGLLRSYYPEVHGAIEAKVEFLDEGAFNRVYRIDALTKTIRRIKYVFRVSLPVDAQLKTSSEVATIQYLNECTSIPVSTVLDSSQDAKNTLKFEWMLQTFVSGHKLSSIWHNLGYAGRERMIRQLAVIQTQLFQKKFRQIGNIYRRVDPLLSNATQENSVEYKSQQFYVGKIVSIPFILKNAVVDVISRGPFQTATQWLSAQLHNILVECQLLKQSSEKNELEAAERSGEVAQRLLSLLPNLFPDNGTEEETFLFHNDLSQENIFCHEDGTIAAILDWEATPCLPLWVAHDFPRLVQGGDYLEEPDPMEYNRGVDDLLFQDRLLMYQQTKLRGAYVETMGHIWPEWLEEHVRLEKRAQRDFRNAVDLCDSELSWNTILKWVDAMDEYPRTHVYTPLDLF</sequence>
<protein>
    <recommendedName>
        <fullName evidence="1">Aminoglycoside phosphotransferase domain-containing protein</fullName>
    </recommendedName>
</protein>
<dbReference type="AlphaFoldDB" id="A0A9P4U3R4"/>
<evidence type="ECO:0000259" key="1">
    <source>
        <dbReference type="Pfam" id="PF01636"/>
    </source>
</evidence>